<evidence type="ECO:0000313" key="2">
    <source>
        <dbReference type="EMBL" id="CUN56789.1"/>
    </source>
</evidence>
<dbReference type="EMBL" id="CYZH01000002">
    <property type="protein sequence ID" value="CUN56789.1"/>
    <property type="molecule type" value="Genomic_DNA"/>
</dbReference>
<feature type="signal peptide" evidence="1">
    <location>
        <begin position="1"/>
        <end position="19"/>
    </location>
</feature>
<gene>
    <name evidence="2" type="ORF">ERS852397_00459</name>
</gene>
<dbReference type="AlphaFoldDB" id="A0A173XYR3"/>
<keyword evidence="2" id="KW-0449">Lipoprotein</keyword>
<protein>
    <submittedName>
        <fullName evidence="2">Lipoprotein</fullName>
    </submittedName>
</protein>
<keyword evidence="1" id="KW-0732">Signal</keyword>
<name>A0A173XYR3_9BACE</name>
<dbReference type="InterPro" id="IPR032320">
    <property type="entry name" value="GH18_BT1044-like"/>
</dbReference>
<dbReference type="Pfam" id="PF16141">
    <property type="entry name" value="GH18_BT1044-like"/>
    <property type="match status" value="1"/>
</dbReference>
<dbReference type="Proteomes" id="UP000095517">
    <property type="component" value="Unassembled WGS sequence"/>
</dbReference>
<evidence type="ECO:0000313" key="3">
    <source>
        <dbReference type="Proteomes" id="UP000095517"/>
    </source>
</evidence>
<dbReference type="STRING" id="338188.ERS852397_00459"/>
<organism evidence="2 3">
    <name type="scientific">Bacteroides finegoldii</name>
    <dbReference type="NCBI Taxonomy" id="338188"/>
    <lineage>
        <taxon>Bacteria</taxon>
        <taxon>Pseudomonadati</taxon>
        <taxon>Bacteroidota</taxon>
        <taxon>Bacteroidia</taxon>
        <taxon>Bacteroidales</taxon>
        <taxon>Bacteroidaceae</taxon>
        <taxon>Bacteroides</taxon>
    </lineage>
</organism>
<dbReference type="PROSITE" id="PS51257">
    <property type="entry name" value="PROKAR_LIPOPROTEIN"/>
    <property type="match status" value="1"/>
</dbReference>
<sequence length="299" mass="32576">MKYKSIFNVCLLTAFLLTATTSCDDWTEMEIHETDVNGAKEQNPEQYSVYTQNIRAYKATKHAVVYARLDNAPDKATSEKFFLRSLPDSIDIVSMRNADRLTDFDREDMAMVRADYGTRVLYYVDCTLGDKQNAAIASAAEAVRAGTFDGITLASSVPVDAATLQSLADALGQTPCLLIFEGTPSLLPEAQRGLFNYFVLDISAASDEYDIETEVRLATGYGNTAAGHLLLAVTPEGTLTDYNGVTRSAIAGAAYSALNMETPLGGIAIYNISDDYYDADIIYKQTRGGIQFLNPASVH</sequence>
<proteinExistence type="predicted"/>
<reference evidence="2 3" key="1">
    <citation type="submission" date="2015-09" db="EMBL/GenBank/DDBJ databases">
        <authorList>
            <consortium name="Pathogen Informatics"/>
        </authorList>
    </citation>
    <scope>NUCLEOTIDE SEQUENCE [LARGE SCALE GENOMIC DNA]</scope>
    <source>
        <strain evidence="2 3">2789STDY5608840</strain>
    </source>
</reference>
<dbReference type="RefSeq" id="WP_055278365.1">
    <property type="nucleotide sequence ID" value="NZ_CABIXA010000002.1"/>
</dbReference>
<evidence type="ECO:0000256" key="1">
    <source>
        <dbReference type="SAM" id="SignalP"/>
    </source>
</evidence>
<feature type="chain" id="PRO_5008015775" evidence="1">
    <location>
        <begin position="20"/>
        <end position="299"/>
    </location>
</feature>
<accession>A0A173XYR3</accession>